<organism evidence="2 3">
    <name type="scientific">Prevotella bivia</name>
    <dbReference type="NCBI Taxonomy" id="28125"/>
    <lineage>
        <taxon>Bacteria</taxon>
        <taxon>Pseudomonadati</taxon>
        <taxon>Bacteroidota</taxon>
        <taxon>Bacteroidia</taxon>
        <taxon>Bacteroidales</taxon>
        <taxon>Prevotellaceae</taxon>
        <taxon>Prevotella</taxon>
    </lineage>
</organism>
<name>A0A137SXW9_9BACT</name>
<evidence type="ECO:0000256" key="1">
    <source>
        <dbReference type="SAM" id="Phobius"/>
    </source>
</evidence>
<feature type="transmembrane region" description="Helical" evidence="1">
    <location>
        <begin position="35"/>
        <end position="52"/>
    </location>
</feature>
<reference evidence="2 3" key="1">
    <citation type="submission" date="2016-02" db="EMBL/GenBank/DDBJ databases">
        <authorList>
            <person name="Wen L."/>
            <person name="He K."/>
            <person name="Yang H."/>
        </authorList>
    </citation>
    <scope>NUCLEOTIDE SEQUENCE [LARGE SCALE GENOMIC DNA]</scope>
    <source>
        <strain evidence="2 3">GED7880</strain>
    </source>
</reference>
<keyword evidence="1" id="KW-0472">Membrane</keyword>
<comment type="caution">
    <text evidence="2">The sequence shown here is derived from an EMBL/GenBank/DDBJ whole genome shotgun (WGS) entry which is preliminary data.</text>
</comment>
<dbReference type="EMBL" id="LTAG01000049">
    <property type="protein sequence ID" value="KXO17333.1"/>
    <property type="molecule type" value="Genomic_DNA"/>
</dbReference>
<keyword evidence="1" id="KW-0812">Transmembrane</keyword>
<dbReference type="Proteomes" id="UP000070093">
    <property type="component" value="Unassembled WGS sequence"/>
</dbReference>
<dbReference type="PATRIC" id="fig|28125.4.peg.1181"/>
<accession>A0A137SXW9</accession>
<sequence>MYIYSFYLIILRAKVLLFSFICKLYITKKCFKKEYILLITFFSIIFAHQYKAKMILHIFNPEHDLALANNTKHFIAPHAARQLKADLGFLPALWAEDGDLILVNNLASATKHLQRFTKFIKRCHLVSEELLAAIKSDITEIRPWGWNESLKQELLNMGLSEKIMPTEQQLFALRQMSNRQFAQPILYELYHGLPYNNIIGRTAYLSDPKEISPIIKIVKKAILKAPWSSSGRGIRYIDERLDSHALNWAHNTMRRQCGVMIEPFYHKIKDFGMEFFSYADKVVYQGLSLFQTTNGAYTGSLLQTETEKLSIISQYIDIQQLTYITLKLEEVLFKHIKGRYVGAFGVDMMIVPNDNKEQPNQPKFFLHPMVEINLRRTMGHAALALSHHKELRGRIMRIEYDGSHYHLHLKKPSKTTE</sequence>
<evidence type="ECO:0000313" key="2">
    <source>
        <dbReference type="EMBL" id="KXO17333.1"/>
    </source>
</evidence>
<dbReference type="AlphaFoldDB" id="A0A137SXW9"/>
<dbReference type="STRING" id="28125.HMPREF3202_01192"/>
<dbReference type="eggNOG" id="ENOG502ZFUJ">
    <property type="taxonomic scope" value="Bacteria"/>
</dbReference>
<proteinExistence type="predicted"/>
<gene>
    <name evidence="2" type="ORF">HMPREF3202_01192</name>
</gene>
<evidence type="ECO:0008006" key="4">
    <source>
        <dbReference type="Google" id="ProtNLM"/>
    </source>
</evidence>
<protein>
    <recommendedName>
        <fullName evidence="4">ATP-grasp domain-containing protein</fullName>
    </recommendedName>
</protein>
<dbReference type="SUPFAM" id="SSF56059">
    <property type="entry name" value="Glutathione synthetase ATP-binding domain-like"/>
    <property type="match status" value="1"/>
</dbReference>
<feature type="transmembrane region" description="Helical" evidence="1">
    <location>
        <begin position="6"/>
        <end position="26"/>
    </location>
</feature>
<evidence type="ECO:0000313" key="3">
    <source>
        <dbReference type="Proteomes" id="UP000070093"/>
    </source>
</evidence>
<keyword evidence="1" id="KW-1133">Transmembrane helix</keyword>